<reference evidence="3 4" key="1">
    <citation type="submission" date="2019-02" db="EMBL/GenBank/DDBJ databases">
        <title>Shewanella sp. D4-2 isolated from Dokdo Island.</title>
        <authorList>
            <person name="Baek K."/>
        </authorList>
    </citation>
    <scope>NUCLEOTIDE SEQUENCE [LARGE SCALE GENOMIC DNA]</scope>
    <source>
        <strain evidence="3 4">D4-2</strain>
    </source>
</reference>
<feature type="transmembrane region" description="Helical" evidence="1">
    <location>
        <begin position="274"/>
        <end position="292"/>
    </location>
</feature>
<protein>
    <submittedName>
        <fullName evidence="3">DUF1624 domain-containing protein</fullName>
    </submittedName>
</protein>
<dbReference type="PANTHER" id="PTHR40407:SF1">
    <property type="entry name" value="HEPARAN-ALPHA-GLUCOSAMINIDE N-ACETYLTRANSFERASE CATALYTIC DOMAIN-CONTAINING PROTEIN"/>
    <property type="match status" value="1"/>
</dbReference>
<dbReference type="OrthoDB" id="508112at2"/>
<dbReference type="EMBL" id="CP036200">
    <property type="protein sequence ID" value="QBF83809.1"/>
    <property type="molecule type" value="Genomic_DNA"/>
</dbReference>
<feature type="transmembrane region" description="Helical" evidence="1">
    <location>
        <begin position="312"/>
        <end position="332"/>
    </location>
</feature>
<evidence type="ECO:0000259" key="2">
    <source>
        <dbReference type="Pfam" id="PF07786"/>
    </source>
</evidence>
<dbReference type="RefSeq" id="WP_130601293.1">
    <property type="nucleotide sequence ID" value="NZ_CP036200.1"/>
</dbReference>
<feature type="domain" description="Heparan-alpha-glucosaminide N-acetyltransferase catalytic" evidence="2">
    <location>
        <begin position="9"/>
        <end position="235"/>
    </location>
</feature>
<feature type="transmembrane region" description="Helical" evidence="1">
    <location>
        <begin position="226"/>
        <end position="246"/>
    </location>
</feature>
<keyword evidence="1" id="KW-0812">Transmembrane</keyword>
<feature type="transmembrane region" description="Helical" evidence="1">
    <location>
        <begin position="344"/>
        <end position="366"/>
    </location>
</feature>
<evidence type="ECO:0000256" key="1">
    <source>
        <dbReference type="SAM" id="Phobius"/>
    </source>
</evidence>
<keyword evidence="4" id="KW-1185">Reference proteome</keyword>
<dbReference type="KEGG" id="smai:EXU30_14775"/>
<keyword evidence="1" id="KW-0472">Membrane</keyword>
<organism evidence="3 4">
    <name type="scientific">Shewanella maritima</name>
    <dbReference type="NCBI Taxonomy" id="2520507"/>
    <lineage>
        <taxon>Bacteria</taxon>
        <taxon>Pseudomonadati</taxon>
        <taxon>Pseudomonadota</taxon>
        <taxon>Gammaproteobacteria</taxon>
        <taxon>Alteromonadales</taxon>
        <taxon>Shewanellaceae</taxon>
        <taxon>Shewanella</taxon>
    </lineage>
</organism>
<feature type="transmembrane region" description="Helical" evidence="1">
    <location>
        <begin position="196"/>
        <end position="214"/>
    </location>
</feature>
<name>A0A411PJS6_9GAMM</name>
<proteinExistence type="predicted"/>
<evidence type="ECO:0000313" key="4">
    <source>
        <dbReference type="Proteomes" id="UP000291106"/>
    </source>
</evidence>
<dbReference type="InterPro" id="IPR012429">
    <property type="entry name" value="HGSNAT_cat"/>
</dbReference>
<evidence type="ECO:0000313" key="3">
    <source>
        <dbReference type="EMBL" id="QBF83809.1"/>
    </source>
</evidence>
<feature type="transmembrane region" description="Helical" evidence="1">
    <location>
        <begin position="57"/>
        <end position="79"/>
    </location>
</feature>
<feature type="transmembrane region" description="Helical" evidence="1">
    <location>
        <begin position="91"/>
        <end position="112"/>
    </location>
</feature>
<dbReference type="Proteomes" id="UP000291106">
    <property type="component" value="Chromosome"/>
</dbReference>
<feature type="transmembrane region" description="Helical" evidence="1">
    <location>
        <begin position="118"/>
        <end position="136"/>
    </location>
</feature>
<accession>A0A411PJS6</accession>
<gene>
    <name evidence="3" type="ORF">EXU30_14775</name>
</gene>
<feature type="transmembrane region" description="Helical" evidence="1">
    <location>
        <begin position="143"/>
        <end position="163"/>
    </location>
</feature>
<keyword evidence="1" id="KW-1133">Transmembrane helix</keyword>
<dbReference type="Pfam" id="PF07786">
    <property type="entry name" value="HGSNAT_cat"/>
    <property type="match status" value="1"/>
</dbReference>
<feature type="transmembrane region" description="Helical" evidence="1">
    <location>
        <begin position="12"/>
        <end position="29"/>
    </location>
</feature>
<dbReference type="PANTHER" id="PTHR40407">
    <property type="entry name" value="MEMBRANE PROTEIN-LIKE PROTEIN"/>
    <property type="match status" value="1"/>
</dbReference>
<sequence>MTQQELKRRIASIDILRGIVIVLMLVDHVRERFFLHVQVSDPMDINTTTPELFFTRLSAHFCAPIFVFLTGLSAWLYANPVNGKPRSAQDFLLKRGLILILLEATVINFSWFGYYETLYLQVIWAIGLSMIALAFLSKLPRVWVGMIGLLIVFGHNLLTPIQFAPNEWGYSLWTILHDRGYLISEGALKIRISYPVLPWIGVIMVGWALGPLFSPSVASETRRKQLLMLGLASLGTLAILRGFNLYGETLPWASQGTMAQTVMDMLNFTKYPPSLAFLLLGVGVGLLVLAWLENADNKLLDALNTFGSAPMFFYIIHLYTLLIVYKVAVAIFGTNTQYYGQDYLGFASVWQVWLCAFALTFVLYWPTKTFAAFKRRTNIGWVKYF</sequence>
<dbReference type="AlphaFoldDB" id="A0A411PJS6"/>